<organism evidence="2 3">
    <name type="scientific">Aduncisulcus paluster</name>
    <dbReference type="NCBI Taxonomy" id="2918883"/>
    <lineage>
        <taxon>Eukaryota</taxon>
        <taxon>Metamonada</taxon>
        <taxon>Carpediemonas-like organisms</taxon>
        <taxon>Aduncisulcus</taxon>
    </lineage>
</organism>
<evidence type="ECO:0000256" key="1">
    <source>
        <dbReference type="SAM" id="MobiDB-lite"/>
    </source>
</evidence>
<feature type="region of interest" description="Disordered" evidence="1">
    <location>
        <begin position="331"/>
        <end position="350"/>
    </location>
</feature>
<evidence type="ECO:0000313" key="3">
    <source>
        <dbReference type="Proteomes" id="UP001057375"/>
    </source>
</evidence>
<protein>
    <submittedName>
        <fullName evidence="2">Uncharacterized protein</fullName>
    </submittedName>
</protein>
<gene>
    <name evidence="2" type="ORF">ADUPG1_013397</name>
</gene>
<dbReference type="EMBL" id="BQXS01012661">
    <property type="protein sequence ID" value="GKT26549.1"/>
    <property type="molecule type" value="Genomic_DNA"/>
</dbReference>
<accession>A0ABQ5K2T3</accession>
<proteinExistence type="predicted"/>
<sequence length="556" mass="62710">MDVRGAFFSKQPTLPCVVFLKKKKQLVLVERQESGQWFGKPLIPIGSYVLRTLDWKQLYNEPLYNTLSFSCTTMQQTIDALIKNKVNEDDIVTFRRRYAGKGFEEKFSGDIKSKSKLIKAVITLGHQWLGMFRATLFTGGYTSTNPIEAIHSQIKSMEKRKHIPAGTASISQMIDILAEMCEEKRKWPISQVDKLKETHIYFPAESQITPKRKDCECVHSRSAGLTCIHYPEMDIFAQEFYNLESIGGILRQISFVGAGLRGYVRPRHCIPFYIEYGKIATTQCYTGFTKVLVKPCPNTQSGGHNCVAYGGRLLEKDMKHDSIAVIRCMSSRPKGHSKTPSSSTMVVKKPGTSHEWAVCSVTKKTSHKKKSPEKRRSKEAARDKPSSQEKNISIEFLKELPRGEDKHHLRIIRLGLCDYGIGLSLSKRNNIKAGKEGCEEVFFTGFSSNVLYNPHVFLISFASFRDEWYGGGLLNLPQENLTFINTTRAHTGSPEVGKRSDGRGQGYLSSFCTHRSPECAHRSPECAHRSPECAHRSPECAHRSSGPRLLYGESFS</sequence>
<evidence type="ECO:0000313" key="2">
    <source>
        <dbReference type="EMBL" id="GKT26549.1"/>
    </source>
</evidence>
<reference evidence="2" key="1">
    <citation type="submission" date="2022-03" db="EMBL/GenBank/DDBJ databases">
        <title>Draft genome sequence of Aduncisulcus paluster, a free-living microaerophilic Fornicata.</title>
        <authorList>
            <person name="Yuyama I."/>
            <person name="Kume K."/>
            <person name="Tamura T."/>
            <person name="Inagaki Y."/>
            <person name="Hashimoto T."/>
        </authorList>
    </citation>
    <scope>NUCLEOTIDE SEQUENCE</scope>
    <source>
        <strain evidence="2">NY0171</strain>
    </source>
</reference>
<name>A0ABQ5K2T3_9EUKA</name>
<feature type="compositionally biased region" description="Basic and acidic residues" evidence="1">
    <location>
        <begin position="374"/>
        <end position="387"/>
    </location>
</feature>
<feature type="compositionally biased region" description="Basic residues" evidence="1">
    <location>
        <begin position="364"/>
        <end position="373"/>
    </location>
</feature>
<keyword evidence="3" id="KW-1185">Reference proteome</keyword>
<dbReference type="Proteomes" id="UP001057375">
    <property type="component" value="Unassembled WGS sequence"/>
</dbReference>
<feature type="region of interest" description="Disordered" evidence="1">
    <location>
        <begin position="361"/>
        <end position="388"/>
    </location>
</feature>
<comment type="caution">
    <text evidence="2">The sequence shown here is derived from an EMBL/GenBank/DDBJ whole genome shotgun (WGS) entry which is preliminary data.</text>
</comment>